<gene>
    <name evidence="2" type="ORF">DXX93_09395</name>
</gene>
<dbReference type="Gene3D" id="1.10.1330.10">
    <property type="entry name" value="Dockerin domain"/>
    <property type="match status" value="1"/>
</dbReference>
<comment type="caution">
    <text evidence="2">The sequence shown here is derived from an EMBL/GenBank/DDBJ whole genome shotgun (WGS) entry which is preliminary data.</text>
</comment>
<dbReference type="PANTHER" id="PTHR46534:SF2">
    <property type="entry name" value="VWFD DOMAIN-CONTAINING PROTEIN"/>
    <property type="match status" value="1"/>
</dbReference>
<dbReference type="Pfam" id="PF00404">
    <property type="entry name" value="Dockerin_1"/>
    <property type="match status" value="1"/>
</dbReference>
<organism evidence="2 3">
    <name type="scientific">Thalassotalea euphylliae</name>
    <dbReference type="NCBI Taxonomy" id="1655234"/>
    <lineage>
        <taxon>Bacteria</taxon>
        <taxon>Pseudomonadati</taxon>
        <taxon>Pseudomonadota</taxon>
        <taxon>Gammaproteobacteria</taxon>
        <taxon>Alteromonadales</taxon>
        <taxon>Colwelliaceae</taxon>
        <taxon>Thalassotalea</taxon>
    </lineage>
</organism>
<proteinExistence type="predicted"/>
<dbReference type="AlphaFoldDB" id="A0A3E0TQZ8"/>
<dbReference type="SUPFAM" id="SSF63446">
    <property type="entry name" value="Type I dockerin domain"/>
    <property type="match status" value="1"/>
</dbReference>
<evidence type="ECO:0000313" key="3">
    <source>
        <dbReference type="Proteomes" id="UP000256478"/>
    </source>
</evidence>
<dbReference type="GO" id="GO:0004553">
    <property type="term" value="F:hydrolase activity, hydrolyzing O-glycosyl compounds"/>
    <property type="evidence" value="ECO:0007669"/>
    <property type="project" value="InterPro"/>
</dbReference>
<dbReference type="InterPro" id="IPR002105">
    <property type="entry name" value="Dockerin_1_rpt"/>
</dbReference>
<dbReference type="EMBL" id="QUOU01000001">
    <property type="protein sequence ID" value="REL26767.1"/>
    <property type="molecule type" value="Genomic_DNA"/>
</dbReference>
<protein>
    <recommendedName>
        <fullName evidence="1">IgGFc-binding protein N-terminal domain-containing protein</fullName>
    </recommendedName>
</protein>
<name>A0A3E0TQZ8_9GAMM</name>
<dbReference type="InterPro" id="IPR036439">
    <property type="entry name" value="Dockerin_dom_sf"/>
</dbReference>
<reference evidence="2 3" key="1">
    <citation type="submission" date="2018-08" db="EMBL/GenBank/DDBJ databases">
        <title>Thalassotalea euphylliae genome.</title>
        <authorList>
            <person name="Summers S."/>
            <person name="Rice S.A."/>
            <person name="Freckelton M.L."/>
            <person name="Nedved B.T."/>
            <person name="Hadfield M.G."/>
        </authorList>
    </citation>
    <scope>NUCLEOTIDE SEQUENCE [LARGE SCALE GENOMIC DNA]</scope>
    <source>
        <strain evidence="2 3">H1</strain>
    </source>
</reference>
<dbReference type="Pfam" id="PF17517">
    <property type="entry name" value="IgGFc_binding"/>
    <property type="match status" value="1"/>
</dbReference>
<sequence length="616" mass="64838">MFFSFFMINSAYANIDNQGNEFILAFMPNFDNTNIVELHLATEVATDVQVQYPVNNPTFDTTVSVIPGTVTIVELPNAASIWTQNAVANNAVRAAAVNGIDEFVAYVINRRSFSTDAALGLPIDTFNTEYILSTYNATLGGGQFIVYAAFDNTTVTITPTNNITGNLAGVPFDVTLNSGEAYYGRSSASVGTAGSLMGTTVSATRPVGVINGNVCTNIPSNTSFCDHIFEVAQPVASWGTEILVTNLPNRPNGSIYRIVASEDSTNIDQDGVSIGNINRGEFIETAPLPDNHVFSSDNPIYVVQFMTGSSSPGAVTGDPSMGNMIPSEQYLSEYTFSTVGGNQFAENFLSIIANNADLATISLDGTPIGAGSFTAIPNTNFSSAVVPLTDGTHQTLSASPHGITVEGYNQDDSYIYPGGALFSFINPAGDANPPLCTSEVTMGEGGVPMLLATATDNRPSEDVNGNGVLDPGEDLNNNGQIDEDTGIFTIDSISGTNIIVTVPTFVPSDPQVQFSVVLVDETMPGTGVVEASDGAGNSCTFNIMLGDETPLMCDVNGDEQVDRIDIAAIARNRNVPVSEGNPALDINNDGVINVVDARLCVSQCTNARCAPTQLPQ</sequence>
<evidence type="ECO:0000313" key="2">
    <source>
        <dbReference type="EMBL" id="REL26767.1"/>
    </source>
</evidence>
<accession>A0A3E0TQZ8</accession>
<dbReference type="Proteomes" id="UP000256478">
    <property type="component" value="Unassembled WGS sequence"/>
</dbReference>
<dbReference type="GO" id="GO:0000272">
    <property type="term" value="P:polysaccharide catabolic process"/>
    <property type="evidence" value="ECO:0007669"/>
    <property type="project" value="InterPro"/>
</dbReference>
<dbReference type="PANTHER" id="PTHR46534">
    <property type="entry name" value="IGGFC_BINDING DOMAIN-CONTAINING PROTEIN"/>
    <property type="match status" value="1"/>
</dbReference>
<evidence type="ECO:0000259" key="1">
    <source>
        <dbReference type="Pfam" id="PF17517"/>
    </source>
</evidence>
<dbReference type="OrthoDB" id="5378341at2"/>
<feature type="domain" description="IgGFc-binding protein N-terminal" evidence="1">
    <location>
        <begin position="116"/>
        <end position="407"/>
    </location>
</feature>
<dbReference type="InterPro" id="IPR035234">
    <property type="entry name" value="IgGFc-bd_N"/>
</dbReference>